<dbReference type="EMBL" id="ASSN01000009">
    <property type="protein sequence ID" value="EOS04491.1"/>
    <property type="molecule type" value="Genomic_DNA"/>
</dbReference>
<name>R9HL30_PHOVU</name>
<dbReference type="AlphaFoldDB" id="R9HL30"/>
<reference evidence="1 2" key="1">
    <citation type="submission" date="2013-04" db="EMBL/GenBank/DDBJ databases">
        <title>The Genome Sequence of Bacteroides vulgatus dnLKV7.</title>
        <authorList>
            <consortium name="The Broad Institute Genomics Platform"/>
            <consortium name="The Broad Institute Genome Sequencing Center for Infectious Disease"/>
            <person name="Earl A."/>
            <person name="Xavier R."/>
            <person name="Kuhn K."/>
            <person name="Stappenbeck T."/>
            <person name="Walker B."/>
            <person name="Young S."/>
            <person name="Zeng Q."/>
            <person name="Gargeya S."/>
            <person name="Fitzgerald M."/>
            <person name="Haas B."/>
            <person name="Abouelleil A."/>
            <person name="Allen A.W."/>
            <person name="Alvarado L."/>
            <person name="Arachchi H.M."/>
            <person name="Berlin A.M."/>
            <person name="Chapman S.B."/>
            <person name="Gainer-Dewar J."/>
            <person name="Goldberg J."/>
            <person name="Griggs A."/>
            <person name="Gujja S."/>
            <person name="Hansen M."/>
            <person name="Howarth C."/>
            <person name="Imamovic A."/>
            <person name="Ireland A."/>
            <person name="Larimer J."/>
            <person name="McCowan C."/>
            <person name="Murphy C."/>
            <person name="Pearson M."/>
            <person name="Poon T.W."/>
            <person name="Priest M."/>
            <person name="Roberts A."/>
            <person name="Saif S."/>
            <person name="Shea T."/>
            <person name="Sisk P."/>
            <person name="Sykes S."/>
            <person name="Wortman J."/>
            <person name="Nusbaum C."/>
            <person name="Birren B."/>
        </authorList>
    </citation>
    <scope>NUCLEOTIDE SEQUENCE [LARGE SCALE GENOMIC DNA]</scope>
    <source>
        <strain evidence="2">dnLKV7</strain>
    </source>
</reference>
<comment type="caution">
    <text evidence="1">The sequence shown here is derived from an EMBL/GenBank/DDBJ whole genome shotgun (WGS) entry which is preliminary data.</text>
</comment>
<organism evidence="1 2">
    <name type="scientific">Phocaeicola vulgatus dnLKV7</name>
    <dbReference type="NCBI Taxonomy" id="1235786"/>
    <lineage>
        <taxon>Bacteria</taxon>
        <taxon>Pseudomonadati</taxon>
        <taxon>Bacteroidota</taxon>
        <taxon>Bacteroidia</taxon>
        <taxon>Bacteroidales</taxon>
        <taxon>Bacteroidaceae</taxon>
        <taxon>Phocaeicola</taxon>
    </lineage>
</organism>
<accession>R9HL30</accession>
<dbReference type="Proteomes" id="UP000014151">
    <property type="component" value="Unassembled WGS sequence"/>
</dbReference>
<proteinExistence type="predicted"/>
<evidence type="ECO:0000313" key="2">
    <source>
        <dbReference type="Proteomes" id="UP000014151"/>
    </source>
</evidence>
<protein>
    <recommendedName>
        <fullName evidence="3">Glycosyltransferase 2-like domain-containing protein</fullName>
    </recommendedName>
</protein>
<gene>
    <name evidence="1" type="ORF">C800_01490</name>
</gene>
<dbReference type="SUPFAM" id="SSF53448">
    <property type="entry name" value="Nucleotide-diphospho-sugar transferases"/>
    <property type="match status" value="1"/>
</dbReference>
<evidence type="ECO:0008006" key="3">
    <source>
        <dbReference type="Google" id="ProtNLM"/>
    </source>
</evidence>
<dbReference type="HOGENOM" id="CLU_2393833_0_0_10"/>
<evidence type="ECO:0000313" key="1">
    <source>
        <dbReference type="EMBL" id="EOS04491.1"/>
    </source>
</evidence>
<dbReference type="PATRIC" id="fig|1235786.3.peg.1543"/>
<sequence length="93" mass="10490">MITASIVAYHTPINELSHLLECIVHSNIDVLYLVDNSSNDSLRELSSMSRKIVYIYSDNLGFGHGHNIAIQKSIAVNADYHIVINPDMYWEGK</sequence>
<dbReference type="Gene3D" id="3.90.550.10">
    <property type="entry name" value="Spore Coat Polysaccharide Biosynthesis Protein SpsA, Chain A"/>
    <property type="match status" value="1"/>
</dbReference>
<dbReference type="InterPro" id="IPR029044">
    <property type="entry name" value="Nucleotide-diphossugar_trans"/>
</dbReference>